<evidence type="ECO:0000256" key="1">
    <source>
        <dbReference type="SAM" id="MobiDB-lite"/>
    </source>
</evidence>
<feature type="compositionally biased region" description="Basic residues" evidence="1">
    <location>
        <begin position="447"/>
        <end position="457"/>
    </location>
</feature>
<feature type="region of interest" description="Disordered" evidence="1">
    <location>
        <begin position="409"/>
        <end position="463"/>
    </location>
</feature>
<dbReference type="Proteomes" id="UP000308652">
    <property type="component" value="Unassembled WGS sequence"/>
</dbReference>
<protein>
    <submittedName>
        <fullName evidence="2">Uncharacterized protein</fullName>
    </submittedName>
</protein>
<evidence type="ECO:0000313" key="2">
    <source>
        <dbReference type="EMBL" id="TFK44160.1"/>
    </source>
</evidence>
<accession>A0A5C3MFZ4</accession>
<feature type="region of interest" description="Disordered" evidence="1">
    <location>
        <begin position="633"/>
        <end position="654"/>
    </location>
</feature>
<keyword evidence="3" id="KW-1185">Reference proteome</keyword>
<proteinExistence type="predicted"/>
<name>A0A5C3MFZ4_9AGAR</name>
<reference evidence="2 3" key="1">
    <citation type="journal article" date="2019" name="Nat. Ecol. Evol.">
        <title>Megaphylogeny resolves global patterns of mushroom evolution.</title>
        <authorList>
            <person name="Varga T."/>
            <person name="Krizsan K."/>
            <person name="Foldi C."/>
            <person name="Dima B."/>
            <person name="Sanchez-Garcia M."/>
            <person name="Sanchez-Ramirez S."/>
            <person name="Szollosi G.J."/>
            <person name="Szarkandi J.G."/>
            <person name="Papp V."/>
            <person name="Albert L."/>
            <person name="Andreopoulos W."/>
            <person name="Angelini C."/>
            <person name="Antonin V."/>
            <person name="Barry K.W."/>
            <person name="Bougher N.L."/>
            <person name="Buchanan P."/>
            <person name="Buyck B."/>
            <person name="Bense V."/>
            <person name="Catcheside P."/>
            <person name="Chovatia M."/>
            <person name="Cooper J."/>
            <person name="Damon W."/>
            <person name="Desjardin D."/>
            <person name="Finy P."/>
            <person name="Geml J."/>
            <person name="Haridas S."/>
            <person name="Hughes K."/>
            <person name="Justo A."/>
            <person name="Karasinski D."/>
            <person name="Kautmanova I."/>
            <person name="Kiss B."/>
            <person name="Kocsube S."/>
            <person name="Kotiranta H."/>
            <person name="LaButti K.M."/>
            <person name="Lechner B.E."/>
            <person name="Liimatainen K."/>
            <person name="Lipzen A."/>
            <person name="Lukacs Z."/>
            <person name="Mihaltcheva S."/>
            <person name="Morgado L.N."/>
            <person name="Niskanen T."/>
            <person name="Noordeloos M.E."/>
            <person name="Ohm R.A."/>
            <person name="Ortiz-Santana B."/>
            <person name="Ovrebo C."/>
            <person name="Racz N."/>
            <person name="Riley R."/>
            <person name="Savchenko A."/>
            <person name="Shiryaev A."/>
            <person name="Soop K."/>
            <person name="Spirin V."/>
            <person name="Szebenyi C."/>
            <person name="Tomsovsky M."/>
            <person name="Tulloss R.E."/>
            <person name="Uehling J."/>
            <person name="Grigoriev I.V."/>
            <person name="Vagvolgyi C."/>
            <person name="Papp T."/>
            <person name="Martin F.M."/>
            <person name="Miettinen O."/>
            <person name="Hibbett D.S."/>
            <person name="Nagy L.G."/>
        </authorList>
    </citation>
    <scope>NUCLEOTIDE SEQUENCE [LARGE SCALE GENOMIC DNA]</scope>
    <source>
        <strain evidence="2 3">CBS 166.37</strain>
    </source>
</reference>
<feature type="region of interest" description="Disordered" evidence="1">
    <location>
        <begin position="125"/>
        <end position="171"/>
    </location>
</feature>
<dbReference type="OrthoDB" id="5582146at2759"/>
<gene>
    <name evidence="2" type="ORF">BDQ12DRAFT_672494</name>
</gene>
<feature type="compositionally biased region" description="Polar residues" evidence="1">
    <location>
        <begin position="409"/>
        <end position="434"/>
    </location>
</feature>
<dbReference type="AlphaFoldDB" id="A0A5C3MFZ4"/>
<feature type="region of interest" description="Disordered" evidence="1">
    <location>
        <begin position="226"/>
        <end position="252"/>
    </location>
</feature>
<evidence type="ECO:0000313" key="3">
    <source>
        <dbReference type="Proteomes" id="UP000308652"/>
    </source>
</evidence>
<dbReference type="EMBL" id="ML213590">
    <property type="protein sequence ID" value="TFK44160.1"/>
    <property type="molecule type" value="Genomic_DNA"/>
</dbReference>
<sequence>MAAPELPEDHLPIHLVGTPTFFPSLLSYIRNASANPASLPLDQVILQSLLLCIIAGEKNLILRTPEEDVGPVVKLTAWTLSSVFDFPTHKLKIRSRPSSRANYTAPNANPAIFLKSLFLPSASSSSNSNYTSQDEGASDANRYHKRSHSRSRSRGSKQRLKSKEYTRSHSFPTDLALAAQAHGTGSANPPRPPPHDYFGNVHHQHDAGGETFQETQSDYYPIRSNPFNASKSTKGKSGAAAARSGVREMQHAHTDPMLVRRHKKDHEESQGMIHELPRALVISGLEKASVSSQRALVRVLAEKKVVLEKRVNEESGTETRDKWGSKRRTKNHAQPFDDLSDILEEEGEWDLPEGFIMVYVCPWNATERPSIHKSLLDKFAMSSNIFIPQNIRLALRSLPFSPSLSNPQSYPFFSHSNPSTPSPAQHMSLPQSQTPPQFTKPLPPPSPHHRHSRHSSSHHPLLPKRLIPPEFLDSLREIRARTYLSPVLQLYLSDLFSATRHHSQLEATLLSTRATNDAEDLARASRVIGNDPTGMELMRPTTKMDPDDLSDFDRESSELDAYHGFARDVTVDVRSAYESSQSSEGGAVLPVLDMSEVDIARIFPRVVSHRVRLRDGPRDEILASVLFGATFGKSPSGAEEDQDNEDERYQGDTKTSVKDILVSIMAEV</sequence>
<feature type="compositionally biased region" description="Low complexity" evidence="1">
    <location>
        <begin position="229"/>
        <end position="244"/>
    </location>
</feature>
<organism evidence="2 3">
    <name type="scientific">Crucibulum laeve</name>
    <dbReference type="NCBI Taxonomy" id="68775"/>
    <lineage>
        <taxon>Eukaryota</taxon>
        <taxon>Fungi</taxon>
        <taxon>Dikarya</taxon>
        <taxon>Basidiomycota</taxon>
        <taxon>Agaricomycotina</taxon>
        <taxon>Agaricomycetes</taxon>
        <taxon>Agaricomycetidae</taxon>
        <taxon>Agaricales</taxon>
        <taxon>Agaricineae</taxon>
        <taxon>Nidulariaceae</taxon>
        <taxon>Crucibulum</taxon>
    </lineage>
</organism>
<feature type="compositionally biased region" description="Basic residues" evidence="1">
    <location>
        <begin position="143"/>
        <end position="160"/>
    </location>
</feature>